<feature type="transmembrane region" description="Helical" evidence="1">
    <location>
        <begin position="164"/>
        <end position="187"/>
    </location>
</feature>
<dbReference type="InterPro" id="IPR025828">
    <property type="entry name" value="Put_sensor_dom"/>
</dbReference>
<evidence type="ECO:0000256" key="1">
    <source>
        <dbReference type="SAM" id="Phobius"/>
    </source>
</evidence>
<comment type="caution">
    <text evidence="3">The sequence shown here is derived from an EMBL/GenBank/DDBJ whole genome shotgun (WGS) entry which is preliminary data.</text>
</comment>
<reference evidence="3 4" key="1">
    <citation type="submission" date="2020-08" db="EMBL/GenBank/DDBJ databases">
        <title>Genomic Encyclopedia of Type Strains, Phase III (KMG-III): the genomes of soil and plant-associated and newly described type strains.</title>
        <authorList>
            <person name="Whitman W."/>
        </authorList>
    </citation>
    <scope>NUCLEOTIDE SEQUENCE [LARGE SCALE GENOMIC DNA]</scope>
    <source>
        <strain evidence="3 4">CECT 8960</strain>
    </source>
</reference>
<dbReference type="EMBL" id="JACHJQ010000004">
    <property type="protein sequence ID" value="MBB4907430.1"/>
    <property type="molecule type" value="Genomic_DNA"/>
</dbReference>
<gene>
    <name evidence="3" type="ORF">FHR82_003672</name>
</gene>
<sequence>MTTATTERDGSRPNPPLLGALAYLVMNLPIGIASFTFVVTTMAVGVGTVVIWVGLAVLALAVLGMRGMAALERLRVHTMLGTYVASPYRPAGEKSRWLSRVKDPATWKDMVYLVLMLPLGIAEFTIMVVLWSVSLYLTFLPVYWTWMPDDWQIVLWNHNALVNIDSWLGTLPFAGLGVLLLALSIIVTKGLGTMHAVYARAMLGPSERHIAKLEGLSTAGAIDWSNEWPSNTMNYRPVTR</sequence>
<keyword evidence="1" id="KW-0472">Membrane</keyword>
<feature type="domain" description="Putative sensor" evidence="2">
    <location>
        <begin position="23"/>
        <end position="203"/>
    </location>
</feature>
<keyword evidence="1" id="KW-0812">Transmembrane</keyword>
<organism evidence="3 4">
    <name type="scientific">Actinophytocola algeriensis</name>
    <dbReference type="NCBI Taxonomy" id="1768010"/>
    <lineage>
        <taxon>Bacteria</taxon>
        <taxon>Bacillati</taxon>
        <taxon>Actinomycetota</taxon>
        <taxon>Actinomycetes</taxon>
        <taxon>Pseudonocardiales</taxon>
        <taxon>Pseudonocardiaceae</taxon>
    </lineage>
</organism>
<keyword evidence="4" id="KW-1185">Reference proteome</keyword>
<evidence type="ECO:0000313" key="4">
    <source>
        <dbReference type="Proteomes" id="UP000520767"/>
    </source>
</evidence>
<proteinExistence type="predicted"/>
<dbReference type="AlphaFoldDB" id="A0A7W7Q5G6"/>
<dbReference type="Pfam" id="PF13796">
    <property type="entry name" value="Sensor"/>
    <property type="match status" value="1"/>
</dbReference>
<feature type="transmembrane region" description="Helical" evidence="1">
    <location>
        <begin position="49"/>
        <end position="69"/>
    </location>
</feature>
<accession>A0A7W7Q5G6</accession>
<name>A0A7W7Q5G6_9PSEU</name>
<evidence type="ECO:0000313" key="3">
    <source>
        <dbReference type="EMBL" id="MBB4907430.1"/>
    </source>
</evidence>
<protein>
    <recommendedName>
        <fullName evidence="2">Putative sensor domain-containing protein</fullName>
    </recommendedName>
</protein>
<evidence type="ECO:0000259" key="2">
    <source>
        <dbReference type="Pfam" id="PF13796"/>
    </source>
</evidence>
<feature type="transmembrane region" description="Helical" evidence="1">
    <location>
        <begin position="111"/>
        <end position="144"/>
    </location>
</feature>
<dbReference type="RefSeq" id="WP_184811629.1">
    <property type="nucleotide sequence ID" value="NZ_JACHJQ010000004.1"/>
</dbReference>
<keyword evidence="1" id="KW-1133">Transmembrane helix</keyword>
<feature type="transmembrane region" description="Helical" evidence="1">
    <location>
        <begin position="21"/>
        <end position="43"/>
    </location>
</feature>
<dbReference type="Proteomes" id="UP000520767">
    <property type="component" value="Unassembled WGS sequence"/>
</dbReference>